<gene>
    <name evidence="3" type="ORF">O0R46_02185</name>
</gene>
<evidence type="ECO:0000256" key="2">
    <source>
        <dbReference type="SAM" id="MobiDB-lite"/>
    </source>
</evidence>
<evidence type="ECO:0000313" key="4">
    <source>
        <dbReference type="Proteomes" id="UP001164187"/>
    </source>
</evidence>
<keyword evidence="1" id="KW-0175">Coiled coil</keyword>
<sequence length="209" mass="23420">MLNNYKGLIRMNLQLLAEDDGAVGGESVNSTEESKNAEESKTYTQEELNKLLQSEGDKRVTSALKKAKAEWEKEQEEKISEAERLAKMTADERAKAEAEKKTQALIEENERYKKANLELQAKNNLKDQGLDESFSSFLLGVDAESTNDNIKNFKGAFDKAVEAEVNERLKGKSPSASTGISTITKDDIMKIEDKQARLKAITENQHLFE</sequence>
<evidence type="ECO:0000256" key="1">
    <source>
        <dbReference type="SAM" id="Coils"/>
    </source>
</evidence>
<dbReference type="RefSeq" id="WP_269311961.1">
    <property type="nucleotide sequence ID" value="NZ_CP114052.1"/>
</dbReference>
<name>A0ABY7JPJ2_9FIRM</name>
<reference evidence="3" key="1">
    <citation type="submission" date="2022-12" db="EMBL/GenBank/DDBJ databases">
        <title>Peptostreptococcus.</title>
        <authorList>
            <person name="Lee S.H."/>
        </authorList>
    </citation>
    <scope>NUCLEOTIDE SEQUENCE</scope>
    <source>
        <strain evidence="3">CBA3647</strain>
    </source>
</reference>
<accession>A0ABY7JPJ2</accession>
<organism evidence="3 4">
    <name type="scientific">Peptostreptococcus equinus</name>
    <dbReference type="NCBI Taxonomy" id="3003601"/>
    <lineage>
        <taxon>Bacteria</taxon>
        <taxon>Bacillati</taxon>
        <taxon>Bacillota</taxon>
        <taxon>Clostridia</taxon>
        <taxon>Peptostreptococcales</taxon>
        <taxon>Peptostreptococcaceae</taxon>
        <taxon>Peptostreptococcus</taxon>
    </lineage>
</organism>
<proteinExistence type="predicted"/>
<evidence type="ECO:0000313" key="3">
    <source>
        <dbReference type="EMBL" id="WAW15282.1"/>
    </source>
</evidence>
<dbReference type="Proteomes" id="UP001164187">
    <property type="component" value="Chromosome"/>
</dbReference>
<keyword evidence="4" id="KW-1185">Reference proteome</keyword>
<feature type="coiled-coil region" evidence="1">
    <location>
        <begin position="68"/>
        <end position="125"/>
    </location>
</feature>
<feature type="compositionally biased region" description="Basic and acidic residues" evidence="2">
    <location>
        <begin position="32"/>
        <end position="41"/>
    </location>
</feature>
<protein>
    <submittedName>
        <fullName evidence="3">DUF4355 domain-containing protein</fullName>
    </submittedName>
</protein>
<dbReference type="InterPro" id="IPR025580">
    <property type="entry name" value="Gp46"/>
</dbReference>
<dbReference type="EMBL" id="CP114052">
    <property type="protein sequence ID" value="WAW15282.1"/>
    <property type="molecule type" value="Genomic_DNA"/>
</dbReference>
<dbReference type="Pfam" id="PF14265">
    <property type="entry name" value="DUF4355"/>
    <property type="match status" value="1"/>
</dbReference>
<feature type="region of interest" description="Disordered" evidence="2">
    <location>
        <begin position="22"/>
        <end position="46"/>
    </location>
</feature>